<keyword evidence="9" id="KW-0961">Cell wall biogenesis/degradation</keyword>
<name>M1NK48_DESSD</name>
<dbReference type="PANTHER" id="PTHR37425:SF1">
    <property type="entry name" value="OUTER MEMBRANE PROTEIN"/>
    <property type="match status" value="1"/>
</dbReference>
<dbReference type="eggNOG" id="COG3108">
    <property type="taxonomic scope" value="Bacteria"/>
</dbReference>
<comment type="pathway">
    <text evidence="2">Cell wall biogenesis; cell wall polysaccharide biosynthesis.</text>
</comment>
<comment type="similarity">
    <text evidence="10">Belongs to the peptidase M15 family.</text>
</comment>
<evidence type="ECO:0000256" key="1">
    <source>
        <dbReference type="ARBA" id="ARBA00001947"/>
    </source>
</evidence>
<gene>
    <name evidence="12" type="ordered locus">UWK_03442</name>
</gene>
<dbReference type="InterPro" id="IPR010275">
    <property type="entry name" value="MepK"/>
</dbReference>
<reference evidence="13" key="1">
    <citation type="journal article" date="2013" name="Stand. Genomic Sci.">
        <title>Complete genome sequence of Desulfocapsa sulfexigens, a marine deltaproteobacterium specialized in disproportionating inorganic sulfur compounds.</title>
        <authorList>
            <person name="Finster K.W."/>
            <person name="Kjeldsen K.U."/>
            <person name="Kube M."/>
            <person name="Reinhardt R."/>
            <person name="Mussmann M."/>
            <person name="Amann R."/>
            <person name="Schreiber L."/>
        </authorList>
    </citation>
    <scope>NUCLEOTIDE SEQUENCE [LARGE SCALE GENOMIC DNA]</scope>
    <source>
        <strain evidence="13">DSM 10523 / SB164P1</strain>
    </source>
</reference>
<comment type="cofactor">
    <cofactor evidence="1">
        <name>Zn(2+)</name>
        <dbReference type="ChEBI" id="CHEBI:29105"/>
    </cofactor>
</comment>
<dbReference type="InterPro" id="IPR009045">
    <property type="entry name" value="Zn_M74/Hedgehog-like"/>
</dbReference>
<evidence type="ECO:0000256" key="4">
    <source>
        <dbReference type="ARBA" id="ARBA00022723"/>
    </source>
</evidence>
<dbReference type="PANTHER" id="PTHR37425">
    <property type="match status" value="1"/>
</dbReference>
<keyword evidence="8" id="KW-0482">Metalloprotease</keyword>
<accession>M1NK48</accession>
<dbReference type="GO" id="GO:0046872">
    <property type="term" value="F:metal ion binding"/>
    <property type="evidence" value="ECO:0007669"/>
    <property type="project" value="UniProtKB-KW"/>
</dbReference>
<evidence type="ECO:0000256" key="7">
    <source>
        <dbReference type="ARBA" id="ARBA00022833"/>
    </source>
</evidence>
<evidence type="ECO:0000256" key="2">
    <source>
        <dbReference type="ARBA" id="ARBA00004776"/>
    </source>
</evidence>
<dbReference type="Gene3D" id="3.30.1380.10">
    <property type="match status" value="1"/>
</dbReference>
<dbReference type="GO" id="GO:0006508">
    <property type="term" value="P:proteolysis"/>
    <property type="evidence" value="ECO:0007669"/>
    <property type="project" value="UniProtKB-KW"/>
</dbReference>
<dbReference type="CDD" id="cd14844">
    <property type="entry name" value="Zn-DD-carboxypeptidase_like"/>
    <property type="match status" value="1"/>
</dbReference>
<evidence type="ECO:0000256" key="6">
    <source>
        <dbReference type="ARBA" id="ARBA00022801"/>
    </source>
</evidence>
<dbReference type="STRING" id="1167006.UWK_03442"/>
<keyword evidence="3" id="KW-0645">Protease</keyword>
<dbReference type="Proteomes" id="UP000011721">
    <property type="component" value="Chromosome"/>
</dbReference>
<keyword evidence="5" id="KW-0732">Signal</keyword>
<keyword evidence="13" id="KW-1185">Reference proteome</keyword>
<keyword evidence="4" id="KW-0479">Metal-binding</keyword>
<dbReference type="GO" id="GO:0008237">
    <property type="term" value="F:metallopeptidase activity"/>
    <property type="evidence" value="ECO:0007669"/>
    <property type="project" value="UniProtKB-KW"/>
</dbReference>
<keyword evidence="6" id="KW-0378">Hydrolase</keyword>
<evidence type="ECO:0000256" key="3">
    <source>
        <dbReference type="ARBA" id="ARBA00022670"/>
    </source>
</evidence>
<dbReference type="GO" id="GO:0071555">
    <property type="term" value="P:cell wall organization"/>
    <property type="evidence" value="ECO:0007669"/>
    <property type="project" value="UniProtKB-KW"/>
</dbReference>
<evidence type="ECO:0000256" key="8">
    <source>
        <dbReference type="ARBA" id="ARBA00023049"/>
    </source>
</evidence>
<organism evidence="12 13">
    <name type="scientific">Desulfocapsa sulfexigens (strain DSM 10523 / SB164P1)</name>
    <dbReference type="NCBI Taxonomy" id="1167006"/>
    <lineage>
        <taxon>Bacteria</taxon>
        <taxon>Pseudomonadati</taxon>
        <taxon>Thermodesulfobacteriota</taxon>
        <taxon>Desulfobulbia</taxon>
        <taxon>Desulfobulbales</taxon>
        <taxon>Desulfocapsaceae</taxon>
        <taxon>Desulfocapsa</taxon>
    </lineage>
</organism>
<evidence type="ECO:0000256" key="9">
    <source>
        <dbReference type="ARBA" id="ARBA00023316"/>
    </source>
</evidence>
<dbReference type="KEGG" id="dsf:UWK_03442"/>
<evidence type="ECO:0000313" key="13">
    <source>
        <dbReference type="Proteomes" id="UP000011721"/>
    </source>
</evidence>
<evidence type="ECO:0000256" key="11">
    <source>
        <dbReference type="ARBA" id="ARBA00093666"/>
    </source>
</evidence>
<dbReference type="AlphaFoldDB" id="M1NK48"/>
<dbReference type="Pfam" id="PF05951">
    <property type="entry name" value="Peptidase_M15_2"/>
    <property type="match status" value="1"/>
</dbReference>
<sequence length="166" mass="18723">MAVVTVTALSLPAISEAASNPRALSFYHTHTGKKLDIVYGSQNRYDPRALSKINHFLRDFRTGEMHPIDPHLLDILSSIRREFGGQRTFEVISGYRSLKTNQQLSKKSSKVAKRSLHMLGQAIDIRMTGVSTRKVQQCALDMKRGGVGFYGKSNFVHLDTGRVRFW</sequence>
<dbReference type="SUPFAM" id="SSF55166">
    <property type="entry name" value="Hedgehog/DD-peptidase"/>
    <property type="match status" value="1"/>
</dbReference>
<protein>
    <recommendedName>
        <fullName evidence="11">Murein endopeptidase K</fullName>
    </recommendedName>
</protein>
<evidence type="ECO:0000256" key="5">
    <source>
        <dbReference type="ARBA" id="ARBA00022729"/>
    </source>
</evidence>
<dbReference type="HOGENOM" id="CLU_080400_1_1_7"/>
<proteinExistence type="inferred from homology"/>
<evidence type="ECO:0000313" key="12">
    <source>
        <dbReference type="EMBL" id="AGF79959.1"/>
    </source>
</evidence>
<evidence type="ECO:0000256" key="10">
    <source>
        <dbReference type="ARBA" id="ARBA00093448"/>
    </source>
</evidence>
<dbReference type="EMBL" id="CP003985">
    <property type="protein sequence ID" value="AGF79959.1"/>
    <property type="molecule type" value="Genomic_DNA"/>
</dbReference>
<keyword evidence="7" id="KW-0862">Zinc</keyword>